<dbReference type="InterPro" id="IPR051404">
    <property type="entry name" value="TA_system_antitoxin"/>
</dbReference>
<accession>A0ABX2P1F9</accession>
<feature type="domain" description="HicB-like antitoxin of toxin-antitoxin system" evidence="1">
    <location>
        <begin position="4"/>
        <end position="119"/>
    </location>
</feature>
<evidence type="ECO:0000259" key="1">
    <source>
        <dbReference type="Pfam" id="PF15919"/>
    </source>
</evidence>
<gene>
    <name evidence="2" type="ORF">HW542_01105</name>
</gene>
<dbReference type="InterPro" id="IPR031807">
    <property type="entry name" value="HicB-like"/>
</dbReference>
<evidence type="ECO:0000313" key="3">
    <source>
        <dbReference type="Proteomes" id="UP001516351"/>
    </source>
</evidence>
<dbReference type="EMBL" id="JABXXV010000001">
    <property type="protein sequence ID" value="NVN45402.1"/>
    <property type="molecule type" value="Genomic_DNA"/>
</dbReference>
<protein>
    <submittedName>
        <fullName evidence="2">Type II toxin-antitoxin system HicB family antitoxin</fullName>
    </submittedName>
</protein>
<keyword evidence="3" id="KW-1185">Reference proteome</keyword>
<organism evidence="2 3">
    <name type="scientific">Asaia spathodeae</name>
    <dbReference type="NCBI Taxonomy" id="657016"/>
    <lineage>
        <taxon>Bacteria</taxon>
        <taxon>Pseudomonadati</taxon>
        <taxon>Pseudomonadota</taxon>
        <taxon>Alphaproteobacteria</taxon>
        <taxon>Acetobacterales</taxon>
        <taxon>Acetobacteraceae</taxon>
        <taxon>Asaia</taxon>
    </lineage>
</organism>
<dbReference type="Gene3D" id="3.30.160.250">
    <property type="match status" value="1"/>
</dbReference>
<sequence>MTAYTALIHKDPESDFGVSFPDFPGCTTVGRSLEEARTLAQEALEFHIEEMNKDGAALPAPLSLDTIMQKPDFADGVAFLVTVRTPGRTVRVNVTLDETLLEAIASVSRNRSRFLAEAAWEKIERQRGAE</sequence>
<dbReference type="Pfam" id="PF15919">
    <property type="entry name" value="HicB_lk_antitox"/>
    <property type="match status" value="1"/>
</dbReference>
<proteinExistence type="predicted"/>
<dbReference type="Proteomes" id="UP001516351">
    <property type="component" value="Unassembled WGS sequence"/>
</dbReference>
<dbReference type="RefSeq" id="WP_267310858.1">
    <property type="nucleotide sequence ID" value="NZ_JABXXV010000001.1"/>
</dbReference>
<dbReference type="PANTHER" id="PTHR34504">
    <property type="entry name" value="ANTITOXIN HICB"/>
    <property type="match status" value="1"/>
</dbReference>
<dbReference type="SUPFAM" id="SSF143100">
    <property type="entry name" value="TTHA1013/TTHA0281-like"/>
    <property type="match status" value="1"/>
</dbReference>
<evidence type="ECO:0000313" key="2">
    <source>
        <dbReference type="EMBL" id="NVN45402.1"/>
    </source>
</evidence>
<reference evidence="2 3" key="1">
    <citation type="submission" date="2020-06" db="EMBL/GenBank/DDBJ databases">
        <title>Synonyms of Asaia species.</title>
        <authorList>
            <person name="Sombolestani A."/>
        </authorList>
    </citation>
    <scope>NUCLEOTIDE SEQUENCE [LARGE SCALE GENOMIC DNA]</scope>
    <source>
        <strain evidence="2 3">LMG 27047</strain>
    </source>
</reference>
<dbReference type="PANTHER" id="PTHR34504:SF2">
    <property type="entry name" value="UPF0150 PROTEIN SSL0259"/>
    <property type="match status" value="1"/>
</dbReference>
<dbReference type="InterPro" id="IPR035069">
    <property type="entry name" value="TTHA1013/TTHA0281-like"/>
</dbReference>
<comment type="caution">
    <text evidence="2">The sequence shown here is derived from an EMBL/GenBank/DDBJ whole genome shotgun (WGS) entry which is preliminary data.</text>
</comment>
<name>A0ABX2P1F9_9PROT</name>